<evidence type="ECO:0000313" key="2">
    <source>
        <dbReference type="EMBL" id="MCW1912597.1"/>
    </source>
</evidence>
<proteinExistence type="predicted"/>
<feature type="chain" id="PRO_5045603574" evidence="1">
    <location>
        <begin position="20"/>
        <end position="1082"/>
    </location>
</feature>
<gene>
    <name evidence="2" type="ORF">OJ996_03360</name>
</gene>
<dbReference type="PANTHER" id="PTHR37397:SF1">
    <property type="entry name" value="LTD DOMAIN-CONTAINING PROTEIN"/>
    <property type="match status" value="1"/>
</dbReference>
<accession>A0ABT3FYF4</accession>
<organism evidence="2 3">
    <name type="scientific">Luteolibacter rhizosphaerae</name>
    <dbReference type="NCBI Taxonomy" id="2989719"/>
    <lineage>
        <taxon>Bacteria</taxon>
        <taxon>Pseudomonadati</taxon>
        <taxon>Verrucomicrobiota</taxon>
        <taxon>Verrucomicrobiia</taxon>
        <taxon>Verrucomicrobiales</taxon>
        <taxon>Verrucomicrobiaceae</taxon>
        <taxon>Luteolibacter</taxon>
    </lineage>
</organism>
<sequence length="1082" mass="110475">MKTLCALPLLLAACLPAAAALRINEVHANPPGTDAAGAVGYEYIEIISTSGGVESTDDYWVLLMDTDGNNMGRVDGAWNLTGLATGTNGLLLLGIDFAATNGGPWAGRTAPGTAFGSIAIPPDKDGLIEPNRAWSILLVKNFGGTVGVTDISSAETTLNTGIKNNLHDAVGLNERLSGVDPRNPPTPIANMNQSGYSAGNVSRMAGNFTANSAPAWFGGEISGSTGTSVSFHPTRRFGTDPNPVATPGAPNVAPVLADLRINEVGLNPPGSDGNNEFIELIKVGGGATTGQGYHLLVVNTDSNSDATCGSDRSLGVIVEAWALDEVEFGANGLALIGQDYDDGLSPWRDHTDAATILSDIGSSADPDEIKLGNSDIGNEIWAREAGVCGLDRTNEGFTLLLVKGFSGSPLQDLDLNDDGILDATPWEELKDSVGFDGGGATYATADLTQSGYLPDNISRKAGDTAANSAAAFYGGSHPGENGLNIAFGTHFFGGFRGHATPGRANLSAAPATAPLLVSEVNFAPATAAAEFIEIASAGDKIAPTQGNSLLIVSTAAANRGQVLQAYDLNGYSTGPNGLLLLGENFATQAGAIFPAGTVRADTAVESGPVGFTAGSLPNQDIAVLLVTGFSGSAGMDLDANNDGVIDAGIGFTITNGIALGPLAHPAVSVVNPPTQPGNLSQVGSNSGEWYGGASGSGLAYAPGTTFGPFTGAVTPGQRNHAAQPRPLALLINEANINPPGADQNYDFVELISPAIDSQSANDLTLIAIDTSAGEDGLGNIGEISRVWNLDSLATGRNGLLLLGDGYDSGGPFAAVKSLPTATADPVGMGQDALASNDGIALLLVRGFTGKLGQDLDATNDDVLDSTPWTEVVDAIAFGNASYGFPNLSQGSYRPDNLSRGGRVADLVPNSSAAWYGGGILGTTGDSTAFDPSKRFDNTGAVVEPAGTPGRHNLGGFLDDAVDDDQDGLANLLELGFGSNPGLVSSAARPVSSVMQISGQNYLALSFSRQKGGTGSPGDYTANGLRYRVQASPDLTTWGSASLVQVSAADNGDGLTETIVVRLSEASIAPNAKRFLRLNLTRL</sequence>
<dbReference type="Proteomes" id="UP001165653">
    <property type="component" value="Unassembled WGS sequence"/>
</dbReference>
<keyword evidence="1" id="KW-0732">Signal</keyword>
<keyword evidence="3" id="KW-1185">Reference proteome</keyword>
<dbReference type="RefSeq" id="WP_264511157.1">
    <property type="nucleotide sequence ID" value="NZ_JAPDDR010000002.1"/>
</dbReference>
<dbReference type="PANTHER" id="PTHR37397">
    <property type="entry name" value="SI:CH211-183D21.1"/>
    <property type="match status" value="1"/>
</dbReference>
<reference evidence="2" key="1">
    <citation type="submission" date="2022-10" db="EMBL/GenBank/DDBJ databases">
        <title>Luteolibacter sp. GHJ8, whole genome shotgun sequencing project.</title>
        <authorList>
            <person name="Zhao G."/>
            <person name="Shen L."/>
        </authorList>
    </citation>
    <scope>NUCLEOTIDE SEQUENCE</scope>
    <source>
        <strain evidence="2">GHJ8</strain>
    </source>
</reference>
<comment type="caution">
    <text evidence="2">The sequence shown here is derived from an EMBL/GenBank/DDBJ whole genome shotgun (WGS) entry which is preliminary data.</text>
</comment>
<evidence type="ECO:0000313" key="3">
    <source>
        <dbReference type="Proteomes" id="UP001165653"/>
    </source>
</evidence>
<dbReference type="EMBL" id="JAPDDR010000002">
    <property type="protein sequence ID" value="MCW1912597.1"/>
    <property type="molecule type" value="Genomic_DNA"/>
</dbReference>
<evidence type="ECO:0000256" key="1">
    <source>
        <dbReference type="SAM" id="SignalP"/>
    </source>
</evidence>
<name>A0ABT3FYF4_9BACT</name>
<feature type="signal peptide" evidence="1">
    <location>
        <begin position="1"/>
        <end position="19"/>
    </location>
</feature>
<protein>
    <submittedName>
        <fullName evidence="2">Uncharacterized protein</fullName>
    </submittedName>
</protein>